<dbReference type="InterPro" id="IPR030395">
    <property type="entry name" value="GP_PDE_dom"/>
</dbReference>
<dbReference type="CDD" id="cd08612">
    <property type="entry name" value="GDPD_GDE4"/>
    <property type="match status" value="1"/>
</dbReference>
<comment type="catalytic activity">
    <reaction evidence="8">
        <text>1-O-hexadecyl-sn-glycero-3-phosphocholine + H2O = 1-O-hexadecyl-sn-glycero-3-phosphate + choline + H(+)</text>
        <dbReference type="Rhea" id="RHEA:41143"/>
        <dbReference type="ChEBI" id="CHEBI:15354"/>
        <dbReference type="ChEBI" id="CHEBI:15377"/>
        <dbReference type="ChEBI" id="CHEBI:15378"/>
        <dbReference type="ChEBI" id="CHEBI:64496"/>
        <dbReference type="ChEBI" id="CHEBI:77580"/>
    </reaction>
    <physiologicalReaction direction="left-to-right" evidence="8">
        <dbReference type="Rhea" id="RHEA:41144"/>
    </physiologicalReaction>
</comment>
<evidence type="ECO:0000259" key="14">
    <source>
        <dbReference type="PROSITE" id="PS51704"/>
    </source>
</evidence>
<evidence type="ECO:0000256" key="8">
    <source>
        <dbReference type="ARBA" id="ARBA00036083"/>
    </source>
</evidence>
<keyword evidence="7 13" id="KW-0472">Membrane</keyword>
<comment type="similarity">
    <text evidence="2">Belongs to the glycerophosphoryl diester phosphodiesterase family.</text>
</comment>
<organism evidence="15 16">
    <name type="scientific">Ramazzottius varieornatus</name>
    <name type="common">Water bear</name>
    <name type="synonym">Tardigrade</name>
    <dbReference type="NCBI Taxonomy" id="947166"/>
    <lineage>
        <taxon>Eukaryota</taxon>
        <taxon>Metazoa</taxon>
        <taxon>Ecdysozoa</taxon>
        <taxon>Tardigrada</taxon>
        <taxon>Eutardigrada</taxon>
        <taxon>Parachela</taxon>
        <taxon>Hypsibioidea</taxon>
        <taxon>Ramazzottiidae</taxon>
        <taxon>Ramazzottius</taxon>
    </lineage>
</organism>
<dbReference type="GO" id="GO:0046475">
    <property type="term" value="P:glycerophospholipid catabolic process"/>
    <property type="evidence" value="ECO:0007669"/>
    <property type="project" value="TreeGrafter"/>
</dbReference>
<dbReference type="EMBL" id="BDGG01000012">
    <property type="protein sequence ID" value="GAV05465.1"/>
    <property type="molecule type" value="Genomic_DNA"/>
</dbReference>
<comment type="catalytic activity">
    <reaction evidence="12">
        <text>N,1-di-(9Z-octadecenoyl)-sn-glycero-3-phosphoethanolamine + H2O = N-(9Z-octadecenoyl) ethanolamine + 1-(9Z-octadecenoyl)-sn-glycero-3-phosphate + H(+)</text>
        <dbReference type="Rhea" id="RHEA:56460"/>
        <dbReference type="ChEBI" id="CHEBI:15377"/>
        <dbReference type="ChEBI" id="CHEBI:15378"/>
        <dbReference type="ChEBI" id="CHEBI:71466"/>
        <dbReference type="ChEBI" id="CHEBI:74544"/>
        <dbReference type="ChEBI" id="CHEBI:85222"/>
    </reaction>
    <physiologicalReaction direction="left-to-right" evidence="12">
        <dbReference type="Rhea" id="RHEA:56461"/>
    </physiologicalReaction>
</comment>
<name>A0A1D1VVG6_RAMVA</name>
<gene>
    <name evidence="15" type="primary">RvY_15595</name>
    <name evidence="15" type="synonym">RvY_15595.1</name>
    <name evidence="15" type="ORF">RvY_15595-1</name>
</gene>
<feature type="transmembrane region" description="Helical" evidence="13">
    <location>
        <begin position="225"/>
        <end position="242"/>
    </location>
</feature>
<proteinExistence type="inferred from homology"/>
<dbReference type="AlphaFoldDB" id="A0A1D1VVG6"/>
<evidence type="ECO:0000256" key="10">
    <source>
        <dbReference type="ARBA" id="ARBA00047538"/>
    </source>
</evidence>
<comment type="catalytic activity">
    <reaction evidence="11">
        <text>1-O-(1Z-octadecenyl)-sn-glycero-3-phospho-N-hexadecanoyl-ethanolamine + H2O = 1-O-(1Z-octadecenyl)-sn-glycero-3-phosphate + N-hexadecanoylethanolamine + H(+)</text>
        <dbReference type="Rhea" id="RHEA:53184"/>
        <dbReference type="ChEBI" id="CHEBI:15377"/>
        <dbReference type="ChEBI" id="CHEBI:15378"/>
        <dbReference type="ChEBI" id="CHEBI:71464"/>
        <dbReference type="ChEBI" id="CHEBI:137009"/>
        <dbReference type="ChEBI" id="CHEBI:137017"/>
    </reaction>
    <physiologicalReaction direction="left-to-right" evidence="11">
        <dbReference type="Rhea" id="RHEA:53185"/>
    </physiologicalReaction>
</comment>
<feature type="domain" description="GP-PDE" evidence="14">
    <location>
        <begin position="58"/>
        <end position="353"/>
    </location>
</feature>
<dbReference type="Proteomes" id="UP000186922">
    <property type="component" value="Unassembled WGS sequence"/>
</dbReference>
<dbReference type="GO" id="GO:0004622">
    <property type="term" value="F:phosphatidylcholine lysophospholipase activity"/>
    <property type="evidence" value="ECO:0007669"/>
    <property type="project" value="TreeGrafter"/>
</dbReference>
<comment type="catalytic activity">
    <reaction evidence="10">
        <text>N-hexadecanoyl-1-(9Z-octadecenoyl)-sn-glycero-3-phosphoethanolamine + H2O = N-hexadecanoylethanolamine + 1-(9Z-octadecenoyl)-sn-glycero-3-phosphate + H(+)</text>
        <dbReference type="Rhea" id="RHEA:53168"/>
        <dbReference type="ChEBI" id="CHEBI:15377"/>
        <dbReference type="ChEBI" id="CHEBI:15378"/>
        <dbReference type="ChEBI" id="CHEBI:71464"/>
        <dbReference type="ChEBI" id="CHEBI:74544"/>
        <dbReference type="ChEBI" id="CHEBI:85217"/>
    </reaction>
    <physiologicalReaction direction="left-to-right" evidence="10">
        <dbReference type="Rhea" id="RHEA:53169"/>
    </physiologicalReaction>
</comment>
<evidence type="ECO:0000313" key="16">
    <source>
        <dbReference type="Proteomes" id="UP000186922"/>
    </source>
</evidence>
<comment type="subcellular location">
    <subcellularLocation>
        <location evidence="1">Membrane</location>
    </subcellularLocation>
</comment>
<dbReference type="InterPro" id="IPR017946">
    <property type="entry name" value="PLC-like_Pdiesterase_TIM-brl"/>
</dbReference>
<keyword evidence="4" id="KW-0378">Hydrolase</keyword>
<keyword evidence="3 13" id="KW-0812">Transmembrane</keyword>
<sequence length="366" mass="41874">MLLDNETAVQSSAHLLEAIGWPWSRGMIAVAVVSGYIATSYFFLKFPFWKKKRQAFRCLHISHRGGAGENLENTMTAFRHAATTGTHMLELDVHLSKDGEVIVAHDAIFLRTAGREGTIAETNYFDLPLLKEQLVVDFGTRHTVTGKDNDRKMPLLRQVFEEFPTLPVSVDLKQKSDVLVHKTSELIKEFKREHLTVWGNFHHIMIEKCYRENSNIPIFFSIRRVLITVLAFWTGFLPFMPIKEQVFSVPMPSIFLGGDKNFAVGKFSNRIVFWVMDKIMMRKALFDHLKKRGVTVFLWVLVSKIFQRPKLSSNDVLCSCSISQNNEAEFDRAIALGANGIMTDFPTALRTYLDKHPELSMTKDEK</sequence>
<dbReference type="Pfam" id="PF03009">
    <property type="entry name" value="GDPD"/>
    <property type="match status" value="1"/>
</dbReference>
<comment type="catalytic activity">
    <reaction evidence="9">
        <text>N-(5Z,8Z,11Z,14Z-eicosatetraenoyl)-1-(9Z-octadecenoyl)-sn-glycero-3-phosphoethanolamine + H2O = N-(5Z,8Z,11Z,14Z-eicosatetraenoyl)-ethanolamine + 1-(9Z-octadecenoyl)-sn-glycero-3-phosphate + H(+)</text>
        <dbReference type="Rhea" id="RHEA:45544"/>
        <dbReference type="ChEBI" id="CHEBI:2700"/>
        <dbReference type="ChEBI" id="CHEBI:15377"/>
        <dbReference type="ChEBI" id="CHEBI:15378"/>
        <dbReference type="ChEBI" id="CHEBI:74544"/>
        <dbReference type="ChEBI" id="CHEBI:85223"/>
    </reaction>
    <physiologicalReaction direction="left-to-right" evidence="9">
        <dbReference type="Rhea" id="RHEA:45545"/>
    </physiologicalReaction>
</comment>
<dbReference type="STRING" id="947166.A0A1D1VVG6"/>
<keyword evidence="6" id="KW-0443">Lipid metabolism</keyword>
<comment type="caution">
    <text evidence="15">The sequence shown here is derived from an EMBL/GenBank/DDBJ whole genome shotgun (WGS) entry which is preliminary data.</text>
</comment>
<evidence type="ECO:0000256" key="1">
    <source>
        <dbReference type="ARBA" id="ARBA00004370"/>
    </source>
</evidence>
<evidence type="ECO:0000256" key="4">
    <source>
        <dbReference type="ARBA" id="ARBA00022801"/>
    </source>
</evidence>
<evidence type="ECO:0000256" key="3">
    <source>
        <dbReference type="ARBA" id="ARBA00022692"/>
    </source>
</evidence>
<evidence type="ECO:0000256" key="9">
    <source>
        <dbReference type="ARBA" id="ARBA00047392"/>
    </source>
</evidence>
<dbReference type="SUPFAM" id="SSF51695">
    <property type="entry name" value="PLC-like phosphodiesterases"/>
    <property type="match status" value="1"/>
</dbReference>
<dbReference type="GO" id="GO:0008081">
    <property type="term" value="F:phosphoric diester hydrolase activity"/>
    <property type="evidence" value="ECO:0007669"/>
    <property type="project" value="InterPro"/>
</dbReference>
<dbReference type="Gene3D" id="3.20.20.190">
    <property type="entry name" value="Phosphatidylinositol (PI) phosphodiesterase"/>
    <property type="match status" value="1"/>
</dbReference>
<keyword evidence="16" id="KW-1185">Reference proteome</keyword>
<evidence type="ECO:0000256" key="2">
    <source>
        <dbReference type="ARBA" id="ARBA00007277"/>
    </source>
</evidence>
<keyword evidence="5 13" id="KW-1133">Transmembrane helix</keyword>
<dbReference type="GO" id="GO:0005789">
    <property type="term" value="C:endoplasmic reticulum membrane"/>
    <property type="evidence" value="ECO:0007669"/>
    <property type="project" value="TreeGrafter"/>
</dbReference>
<evidence type="ECO:0000256" key="7">
    <source>
        <dbReference type="ARBA" id="ARBA00023136"/>
    </source>
</evidence>
<evidence type="ECO:0000313" key="15">
    <source>
        <dbReference type="EMBL" id="GAV05465.1"/>
    </source>
</evidence>
<evidence type="ECO:0000256" key="5">
    <source>
        <dbReference type="ARBA" id="ARBA00022989"/>
    </source>
</evidence>
<dbReference type="PANTHER" id="PTHR42758">
    <property type="entry name" value="PHOSPHATIDYLGLYCEROL PHOSPHOLIPASE C"/>
    <property type="match status" value="1"/>
</dbReference>
<dbReference type="PROSITE" id="PS51704">
    <property type="entry name" value="GP_PDE"/>
    <property type="match status" value="1"/>
</dbReference>
<feature type="transmembrane region" description="Helical" evidence="13">
    <location>
        <begin position="26"/>
        <end position="44"/>
    </location>
</feature>
<accession>A0A1D1VVG6</accession>
<reference evidence="15 16" key="1">
    <citation type="journal article" date="2016" name="Nat. Commun.">
        <title>Extremotolerant tardigrade genome and improved radiotolerance of human cultured cells by tardigrade-unique protein.</title>
        <authorList>
            <person name="Hashimoto T."/>
            <person name="Horikawa D.D."/>
            <person name="Saito Y."/>
            <person name="Kuwahara H."/>
            <person name="Kozuka-Hata H."/>
            <person name="Shin-I T."/>
            <person name="Minakuchi Y."/>
            <person name="Ohishi K."/>
            <person name="Motoyama A."/>
            <person name="Aizu T."/>
            <person name="Enomoto A."/>
            <person name="Kondo K."/>
            <person name="Tanaka S."/>
            <person name="Hara Y."/>
            <person name="Koshikawa S."/>
            <person name="Sagara H."/>
            <person name="Miura T."/>
            <person name="Yokobori S."/>
            <person name="Miyagawa K."/>
            <person name="Suzuki Y."/>
            <person name="Kubo T."/>
            <person name="Oyama M."/>
            <person name="Kohara Y."/>
            <person name="Fujiyama A."/>
            <person name="Arakawa K."/>
            <person name="Katayama T."/>
            <person name="Toyoda A."/>
            <person name="Kunieda T."/>
        </authorList>
    </citation>
    <scope>NUCLEOTIDE SEQUENCE [LARGE SCALE GENOMIC DNA]</scope>
    <source>
        <strain evidence="15 16">YOKOZUNA-1</strain>
    </source>
</reference>
<evidence type="ECO:0000256" key="6">
    <source>
        <dbReference type="ARBA" id="ARBA00023098"/>
    </source>
</evidence>
<dbReference type="OrthoDB" id="1058301at2759"/>
<evidence type="ECO:0000256" key="13">
    <source>
        <dbReference type="SAM" id="Phobius"/>
    </source>
</evidence>
<protein>
    <recommendedName>
        <fullName evidence="14">GP-PDE domain-containing protein</fullName>
    </recommendedName>
</protein>
<dbReference type="PANTHER" id="PTHR42758:SF2">
    <property type="entry name" value="PHOSPHATIDYLGLYCEROL PHOSPHOLIPASE C"/>
    <property type="match status" value="1"/>
</dbReference>
<evidence type="ECO:0000256" key="11">
    <source>
        <dbReference type="ARBA" id="ARBA00048580"/>
    </source>
</evidence>
<evidence type="ECO:0000256" key="12">
    <source>
        <dbReference type="ARBA" id="ARBA00048947"/>
    </source>
</evidence>
<dbReference type="InterPro" id="IPR052271">
    <property type="entry name" value="GDPD-Related"/>
</dbReference>